<evidence type="ECO:0000313" key="1">
    <source>
        <dbReference type="EMBL" id="KAI3821464.1"/>
    </source>
</evidence>
<organism evidence="1 2">
    <name type="scientific">Smallanthus sonchifolius</name>
    <dbReference type="NCBI Taxonomy" id="185202"/>
    <lineage>
        <taxon>Eukaryota</taxon>
        <taxon>Viridiplantae</taxon>
        <taxon>Streptophyta</taxon>
        <taxon>Embryophyta</taxon>
        <taxon>Tracheophyta</taxon>
        <taxon>Spermatophyta</taxon>
        <taxon>Magnoliopsida</taxon>
        <taxon>eudicotyledons</taxon>
        <taxon>Gunneridae</taxon>
        <taxon>Pentapetalae</taxon>
        <taxon>asterids</taxon>
        <taxon>campanulids</taxon>
        <taxon>Asterales</taxon>
        <taxon>Asteraceae</taxon>
        <taxon>Asteroideae</taxon>
        <taxon>Heliantheae alliance</taxon>
        <taxon>Millerieae</taxon>
        <taxon>Smallanthus</taxon>
    </lineage>
</organism>
<protein>
    <submittedName>
        <fullName evidence="1">Uncharacterized protein</fullName>
    </submittedName>
</protein>
<reference evidence="1 2" key="2">
    <citation type="journal article" date="2022" name="Mol. Ecol. Resour.">
        <title>The genomes of chicory, endive, great burdock and yacon provide insights into Asteraceae paleo-polyploidization history and plant inulin production.</title>
        <authorList>
            <person name="Fan W."/>
            <person name="Wang S."/>
            <person name="Wang H."/>
            <person name="Wang A."/>
            <person name="Jiang F."/>
            <person name="Liu H."/>
            <person name="Zhao H."/>
            <person name="Xu D."/>
            <person name="Zhang Y."/>
        </authorList>
    </citation>
    <scope>NUCLEOTIDE SEQUENCE [LARGE SCALE GENOMIC DNA]</scope>
    <source>
        <strain evidence="2">cv. Yunnan</strain>
        <tissue evidence="1">Leaves</tissue>
    </source>
</reference>
<dbReference type="EMBL" id="CM042020">
    <property type="protein sequence ID" value="KAI3821464.1"/>
    <property type="molecule type" value="Genomic_DNA"/>
</dbReference>
<proteinExistence type="predicted"/>
<reference evidence="2" key="1">
    <citation type="journal article" date="2022" name="Mol. Ecol. Resour.">
        <title>The genomes of chicory, endive, great burdock and yacon provide insights into Asteraceae palaeo-polyploidization history and plant inulin production.</title>
        <authorList>
            <person name="Fan W."/>
            <person name="Wang S."/>
            <person name="Wang H."/>
            <person name="Wang A."/>
            <person name="Jiang F."/>
            <person name="Liu H."/>
            <person name="Zhao H."/>
            <person name="Xu D."/>
            <person name="Zhang Y."/>
        </authorList>
    </citation>
    <scope>NUCLEOTIDE SEQUENCE [LARGE SCALE GENOMIC DNA]</scope>
    <source>
        <strain evidence="2">cv. Yunnan</strain>
    </source>
</reference>
<sequence length="109" mass="12284">MIPLDFFPGSVPLTTEEKGPHSDFTGRVNGSLNLTRAIVTWKLSRTSFCRLKNRCFSYVMMMSLLRWHVTVSDSTLRPLFKTPVVTQISYAKEGQEDAVILANQMGSNN</sequence>
<gene>
    <name evidence="1" type="ORF">L1987_09032</name>
</gene>
<name>A0ACB9JMT5_9ASTR</name>
<dbReference type="Proteomes" id="UP001056120">
    <property type="component" value="Linkage Group LG03"/>
</dbReference>
<comment type="caution">
    <text evidence="1">The sequence shown here is derived from an EMBL/GenBank/DDBJ whole genome shotgun (WGS) entry which is preliminary data.</text>
</comment>
<evidence type="ECO:0000313" key="2">
    <source>
        <dbReference type="Proteomes" id="UP001056120"/>
    </source>
</evidence>
<accession>A0ACB9JMT5</accession>
<keyword evidence="2" id="KW-1185">Reference proteome</keyword>